<proteinExistence type="predicted"/>
<evidence type="ECO:0000259" key="2">
    <source>
        <dbReference type="Pfam" id="PF20059"/>
    </source>
</evidence>
<evidence type="ECO:0000313" key="3">
    <source>
        <dbReference type="EMBL" id="XAN08961.1"/>
    </source>
</evidence>
<dbReference type="RefSeq" id="WP_425310395.1">
    <property type="nucleotide sequence ID" value="NZ_CP154795.1"/>
</dbReference>
<dbReference type="EMBL" id="CP154795">
    <property type="protein sequence ID" value="XAN08961.1"/>
    <property type="molecule type" value="Genomic_DNA"/>
</dbReference>
<reference evidence="3 4" key="1">
    <citation type="submission" date="2024-04" db="EMBL/GenBank/DDBJ databases">
        <title>Isolation of an actinomycete strain from pig manure.</title>
        <authorList>
            <person name="Gong T."/>
            <person name="Yu Z."/>
            <person name="An M."/>
            <person name="Wei C."/>
            <person name="Yang W."/>
            <person name="Liu L."/>
        </authorList>
    </citation>
    <scope>NUCLEOTIDE SEQUENCE [LARGE SCALE GENOMIC DNA]</scope>
    <source>
        <strain evidence="3 4">ZF39</strain>
    </source>
</reference>
<dbReference type="Pfam" id="PF20059">
    <property type="entry name" value="DUF6458"/>
    <property type="match status" value="1"/>
</dbReference>
<evidence type="ECO:0000256" key="1">
    <source>
        <dbReference type="SAM" id="Phobius"/>
    </source>
</evidence>
<dbReference type="Proteomes" id="UP001442841">
    <property type="component" value="Chromosome"/>
</dbReference>
<feature type="transmembrane region" description="Helical" evidence="1">
    <location>
        <begin position="12"/>
        <end position="32"/>
    </location>
</feature>
<feature type="transmembrane region" description="Helical" evidence="1">
    <location>
        <begin position="38"/>
        <end position="57"/>
    </location>
</feature>
<protein>
    <submittedName>
        <fullName evidence="3">DUF6458 family protein</fullName>
    </submittedName>
</protein>
<gene>
    <name evidence="3" type="ORF">AADG42_17150</name>
</gene>
<keyword evidence="1" id="KW-1133">Transmembrane helix</keyword>
<keyword evidence="1" id="KW-0472">Membrane</keyword>
<organism evidence="3 4">
    <name type="scientific">Ammonicoccus fulvus</name>
    <dbReference type="NCBI Taxonomy" id="3138240"/>
    <lineage>
        <taxon>Bacteria</taxon>
        <taxon>Bacillati</taxon>
        <taxon>Actinomycetota</taxon>
        <taxon>Actinomycetes</taxon>
        <taxon>Propionibacteriales</taxon>
        <taxon>Propionibacteriaceae</taxon>
        <taxon>Ammonicoccus</taxon>
    </lineage>
</organism>
<sequence length="97" mass="10603">MSDSQGIVMRAVRLGGPLTLVVIGLILALAVTSNLQGLNLNVVGWIVAGAGVVWFVLDYTLNRPVATEIVEEARGKDVDGRDITQRVVRKEEKREEF</sequence>
<feature type="domain" description="DUF6458" evidence="2">
    <location>
        <begin position="19"/>
        <end position="64"/>
    </location>
</feature>
<keyword evidence="4" id="KW-1185">Reference proteome</keyword>
<keyword evidence="1" id="KW-0812">Transmembrane</keyword>
<evidence type="ECO:0000313" key="4">
    <source>
        <dbReference type="Proteomes" id="UP001442841"/>
    </source>
</evidence>
<dbReference type="InterPro" id="IPR045597">
    <property type="entry name" value="DUF6458"/>
</dbReference>
<name>A0ABZ3FWM1_9ACTN</name>
<accession>A0ABZ3FWM1</accession>